<keyword evidence="6 7" id="KW-0472">Membrane</keyword>
<feature type="transmembrane region" description="Helical" evidence="7">
    <location>
        <begin position="92"/>
        <end position="114"/>
    </location>
</feature>
<keyword evidence="7" id="KW-0288">FMN</keyword>
<proteinExistence type="inferred from homology"/>
<dbReference type="GO" id="GO:0020037">
    <property type="term" value="F:heme binding"/>
    <property type="evidence" value="ECO:0007669"/>
    <property type="project" value="UniProtKB-UniRule"/>
</dbReference>
<evidence type="ECO:0000256" key="7">
    <source>
        <dbReference type="HAMAP-Rule" id="MF_01207"/>
    </source>
</evidence>
<dbReference type="GO" id="GO:0009055">
    <property type="term" value="F:electron transfer activity"/>
    <property type="evidence" value="ECO:0007669"/>
    <property type="project" value="UniProtKB-UniRule"/>
</dbReference>
<evidence type="ECO:0000256" key="4">
    <source>
        <dbReference type="ARBA" id="ARBA00022989"/>
    </source>
</evidence>
<comment type="subcellular location">
    <subcellularLocation>
        <location evidence="7">Cell membrane</location>
        <topology evidence="7">Multi-pass membrane protein</topology>
    </subcellularLocation>
    <subcellularLocation>
        <location evidence="1">Membrane</location>
        <topology evidence="1">Multi-pass membrane protein</topology>
    </subcellularLocation>
</comment>
<feature type="transmembrane region" description="Helical" evidence="7">
    <location>
        <begin position="62"/>
        <end position="80"/>
    </location>
</feature>
<evidence type="ECO:0000256" key="1">
    <source>
        <dbReference type="ARBA" id="ARBA00004141"/>
    </source>
</evidence>
<dbReference type="InterPro" id="IPR022837">
    <property type="entry name" value="MsrQ-like"/>
</dbReference>
<dbReference type="GO" id="GO:0016679">
    <property type="term" value="F:oxidoreductase activity, acting on diphenols and related substances as donors"/>
    <property type="evidence" value="ECO:0007669"/>
    <property type="project" value="TreeGrafter"/>
</dbReference>
<evidence type="ECO:0000256" key="2">
    <source>
        <dbReference type="ARBA" id="ARBA00022448"/>
    </source>
</evidence>
<keyword evidence="3 7" id="KW-0812">Transmembrane</keyword>
<dbReference type="Pfam" id="PF01794">
    <property type="entry name" value="Ferric_reduct"/>
    <property type="match status" value="1"/>
</dbReference>
<name>A0A6C1B0X6_9RHOO</name>
<dbReference type="KEGG" id="azq:G3580_06190"/>
<keyword evidence="7" id="KW-0349">Heme</keyword>
<dbReference type="Proteomes" id="UP000501991">
    <property type="component" value="Chromosome"/>
</dbReference>
<evidence type="ECO:0000256" key="3">
    <source>
        <dbReference type="ARBA" id="ARBA00022692"/>
    </source>
</evidence>
<evidence type="ECO:0000313" key="10">
    <source>
        <dbReference type="Proteomes" id="UP000501991"/>
    </source>
</evidence>
<dbReference type="EMBL" id="CP048836">
    <property type="protein sequence ID" value="QID17271.1"/>
    <property type="molecule type" value="Genomic_DNA"/>
</dbReference>
<dbReference type="PANTHER" id="PTHR36964">
    <property type="entry name" value="PROTEIN-METHIONINE-SULFOXIDE REDUCTASE HEME-BINDING SUBUNIT MSRQ"/>
    <property type="match status" value="1"/>
</dbReference>
<feature type="transmembrane region" description="Helical" evidence="7">
    <location>
        <begin position="188"/>
        <end position="205"/>
    </location>
</feature>
<organism evidence="9 10">
    <name type="scientific">Nitrogeniibacter mangrovi</name>
    <dbReference type="NCBI Taxonomy" id="2016596"/>
    <lineage>
        <taxon>Bacteria</taxon>
        <taxon>Pseudomonadati</taxon>
        <taxon>Pseudomonadota</taxon>
        <taxon>Betaproteobacteria</taxon>
        <taxon>Rhodocyclales</taxon>
        <taxon>Zoogloeaceae</taxon>
        <taxon>Nitrogeniibacter</taxon>
    </lineage>
</organism>
<keyword evidence="7" id="KW-0479">Metal-binding</keyword>
<evidence type="ECO:0000313" key="9">
    <source>
        <dbReference type="EMBL" id="QID17271.1"/>
    </source>
</evidence>
<keyword evidence="7" id="KW-0249">Electron transport</keyword>
<comment type="similarity">
    <text evidence="7">Belongs to the MsrQ family.</text>
</comment>
<dbReference type="PANTHER" id="PTHR36964:SF1">
    <property type="entry name" value="PROTEIN-METHIONINE-SULFOXIDE REDUCTASE HEME-BINDING SUBUNIT MSRQ"/>
    <property type="match status" value="1"/>
</dbReference>
<reference evidence="9 10" key="1">
    <citation type="submission" date="2020-02" db="EMBL/GenBank/DDBJ databases">
        <title>Nitrogenibacter mangrovi gen. nov., sp. nov. isolated from mangrove sediment, a denitrifying betaproteobacterium.</title>
        <authorList>
            <person name="Liao H."/>
            <person name="Tian Y."/>
        </authorList>
    </citation>
    <scope>NUCLEOTIDE SEQUENCE [LARGE SCALE GENOMIC DNA]</scope>
    <source>
        <strain evidence="9 10">M9-3-2</strain>
    </source>
</reference>
<sequence length="238" mass="27089">MNTATQPRHGGLRMLSPTHIRIVKSVLFIVCLVPLSLLVARFFHDDLGANPIETITHATGDWTLRFLLITLAVTPLRRLTGWHWLIRLRRMLGLYAFFYATLHFLTYVVLDQFFDGWAIVLDVLKRPYITVGFAAFVLLIPLAVTSTNRMIKRLGGKRWQALHRSVYAIAILGVVHYWWLVKADLTEPILYGLILAGLLGVRAHWRNEERKRQLGGAYATRAPGGPKIDGRIIPIHPK</sequence>
<keyword evidence="5 7" id="KW-0408">Iron</keyword>
<comment type="cofactor">
    <cofactor evidence="7">
        <name>FMN</name>
        <dbReference type="ChEBI" id="CHEBI:58210"/>
    </cofactor>
    <text evidence="7">Binds 1 FMN per subunit.</text>
</comment>
<dbReference type="GO" id="GO:0046872">
    <property type="term" value="F:metal ion binding"/>
    <property type="evidence" value="ECO:0007669"/>
    <property type="project" value="UniProtKB-KW"/>
</dbReference>
<dbReference type="GO" id="GO:0010181">
    <property type="term" value="F:FMN binding"/>
    <property type="evidence" value="ECO:0007669"/>
    <property type="project" value="UniProtKB-UniRule"/>
</dbReference>
<feature type="transmembrane region" description="Helical" evidence="7">
    <location>
        <begin position="165"/>
        <end position="182"/>
    </location>
</feature>
<dbReference type="RefSeq" id="WP_407671007.1">
    <property type="nucleotide sequence ID" value="NZ_CP048836.1"/>
</dbReference>
<comment type="cofactor">
    <cofactor evidence="7">
        <name>heme b</name>
        <dbReference type="ChEBI" id="CHEBI:60344"/>
    </cofactor>
    <text evidence="7">Binds 1 heme b (iron(II)-protoporphyrin IX) group per subunit.</text>
</comment>
<dbReference type="AlphaFoldDB" id="A0A6C1B0X6"/>
<comment type="subunit">
    <text evidence="7">Heterodimer of a catalytic subunit (MsrP) and a heme-binding subunit (MsrQ).</text>
</comment>
<evidence type="ECO:0000259" key="8">
    <source>
        <dbReference type="Pfam" id="PF01794"/>
    </source>
</evidence>
<keyword evidence="7" id="KW-1003">Cell membrane</keyword>
<keyword evidence="10" id="KW-1185">Reference proteome</keyword>
<keyword evidence="2 7" id="KW-0813">Transport</keyword>
<dbReference type="GO" id="GO:0005886">
    <property type="term" value="C:plasma membrane"/>
    <property type="evidence" value="ECO:0007669"/>
    <property type="project" value="UniProtKB-SubCell"/>
</dbReference>
<feature type="domain" description="Ferric oxidoreductase" evidence="8">
    <location>
        <begin position="60"/>
        <end position="174"/>
    </location>
</feature>
<feature type="transmembrane region" description="Helical" evidence="7">
    <location>
        <begin position="126"/>
        <end position="144"/>
    </location>
</feature>
<accession>A0A6C1B0X6</accession>
<feature type="transmembrane region" description="Helical" evidence="7">
    <location>
        <begin position="21"/>
        <end position="42"/>
    </location>
</feature>
<protein>
    <recommendedName>
        <fullName evidence="7">Protein-methionine-sulfoxide reductase heme-binding subunit MsrQ</fullName>
    </recommendedName>
    <alternativeName>
        <fullName evidence="7">Flavocytochrome MsrQ</fullName>
    </alternativeName>
</protein>
<dbReference type="InterPro" id="IPR013130">
    <property type="entry name" value="Fe3_Rdtase_TM_dom"/>
</dbReference>
<comment type="function">
    <text evidence="7">Part of the MsrPQ system that repairs oxidized periplasmic proteins containing methionine sulfoxide residues (Met-O), using respiratory chain electrons. Thus protects these proteins from oxidative-stress damage caused by reactive species of oxygen and chlorine generated by the host defense mechanisms. MsrPQ is essential for the maintenance of envelope integrity under bleach stress, rescuing a wide series of structurally unrelated periplasmic proteins from methionine oxidation. MsrQ provides electrons for reduction to the reductase catalytic subunit MsrP, using the quinone pool of the respiratory chain.</text>
</comment>
<evidence type="ECO:0000256" key="6">
    <source>
        <dbReference type="ARBA" id="ARBA00023136"/>
    </source>
</evidence>
<keyword evidence="7" id="KW-0285">Flavoprotein</keyword>
<keyword evidence="4 7" id="KW-1133">Transmembrane helix</keyword>
<dbReference type="GO" id="GO:0030091">
    <property type="term" value="P:protein repair"/>
    <property type="evidence" value="ECO:0007669"/>
    <property type="project" value="UniProtKB-UniRule"/>
</dbReference>
<gene>
    <name evidence="7" type="primary">msrQ</name>
    <name evidence="9" type="ORF">G3580_06190</name>
</gene>
<evidence type="ECO:0000256" key="5">
    <source>
        <dbReference type="ARBA" id="ARBA00023004"/>
    </source>
</evidence>
<dbReference type="HAMAP" id="MF_01207">
    <property type="entry name" value="MsrQ"/>
    <property type="match status" value="1"/>
</dbReference>